<dbReference type="Gene3D" id="1.10.150.240">
    <property type="entry name" value="Putative phosphatase, domain 2"/>
    <property type="match status" value="1"/>
</dbReference>
<evidence type="ECO:0000313" key="2">
    <source>
        <dbReference type="Proteomes" id="UP000009374"/>
    </source>
</evidence>
<dbReference type="Proteomes" id="UP000009374">
    <property type="component" value="Unassembled WGS sequence"/>
</dbReference>
<dbReference type="NCBIfam" id="TIGR01549">
    <property type="entry name" value="HAD-SF-IA-v1"/>
    <property type="match status" value="1"/>
</dbReference>
<dbReference type="AlphaFoldDB" id="C6HZ01"/>
<dbReference type="PANTHER" id="PTHR43434">
    <property type="entry name" value="PHOSPHOGLYCOLATE PHOSPHATASE"/>
    <property type="match status" value="1"/>
</dbReference>
<gene>
    <name evidence="1" type="ORF">UBAL3_94320043</name>
</gene>
<reference evidence="1 2" key="1">
    <citation type="journal article" date="2009" name="Appl. Environ. Microbiol.">
        <title>Community genomic and proteomic analyses of chemoautotrophic iron-oxidizing "Leptospirillum rubarum" (Group II) and "Leptospirillum ferrodiazotrophum" (Group III) bacteria in acid mine drainage biofilms.</title>
        <authorList>
            <person name="Goltsman D.S."/>
            <person name="Denef V.J."/>
            <person name="Singer S.W."/>
            <person name="VerBerkmoes N.C."/>
            <person name="Lefsrud M."/>
            <person name="Mueller R.S."/>
            <person name="Dick G.J."/>
            <person name="Sun C.L."/>
            <person name="Wheeler K.E."/>
            <person name="Zemla A."/>
            <person name="Baker B.J."/>
            <person name="Hauser L."/>
            <person name="Land M."/>
            <person name="Shah M.B."/>
            <person name="Thelen M.P."/>
            <person name="Hettich R.L."/>
            <person name="Banfield J.F."/>
        </authorList>
    </citation>
    <scope>NUCLEOTIDE SEQUENCE [LARGE SCALE GENOMIC DNA]</scope>
</reference>
<keyword evidence="1" id="KW-0378">Hydrolase</keyword>
<dbReference type="Gene3D" id="3.40.50.1000">
    <property type="entry name" value="HAD superfamily/HAD-like"/>
    <property type="match status" value="1"/>
</dbReference>
<dbReference type="Pfam" id="PF13419">
    <property type="entry name" value="HAD_2"/>
    <property type="match status" value="1"/>
</dbReference>
<evidence type="ECO:0000313" key="1">
    <source>
        <dbReference type="EMBL" id="EES52187.1"/>
    </source>
</evidence>
<sequence length="224" mass="24408">MSSSLPTIRAILYDLDGTLADSFLPIRESFNHMLKAFGHRRVLTPEESLELVGGGLEESVARLLSPDEVSRGTAVFRAHYESIYLDTTHPMPGAENLLREISRRGLAQGVVTNKLGTSARALIRHFGWNHLLPLCLGEHDGFSLKPSPDMILAAAETMGLAPRDILFVGDSPFDREAARRAGCPAVLLTTGTHREKELAALDPLAVLGSLSELGDFLRESGRVR</sequence>
<dbReference type="SFLD" id="SFLDG01129">
    <property type="entry name" value="C1.5:_HAD__Beta-PGM__Phosphata"/>
    <property type="match status" value="1"/>
</dbReference>
<accession>C6HZ01</accession>
<dbReference type="GO" id="GO:0008967">
    <property type="term" value="F:phosphoglycolate phosphatase activity"/>
    <property type="evidence" value="ECO:0007669"/>
    <property type="project" value="TreeGrafter"/>
</dbReference>
<dbReference type="InterPro" id="IPR023198">
    <property type="entry name" value="PGP-like_dom2"/>
</dbReference>
<dbReference type="InterPro" id="IPR041492">
    <property type="entry name" value="HAD_2"/>
</dbReference>
<dbReference type="SUPFAM" id="SSF56784">
    <property type="entry name" value="HAD-like"/>
    <property type="match status" value="1"/>
</dbReference>
<proteinExistence type="predicted"/>
<keyword evidence="2" id="KW-1185">Reference proteome</keyword>
<name>C6HZ01_9BACT</name>
<dbReference type="SFLD" id="SFLDS00003">
    <property type="entry name" value="Haloacid_Dehalogenase"/>
    <property type="match status" value="1"/>
</dbReference>
<dbReference type="InterPro" id="IPR006439">
    <property type="entry name" value="HAD-SF_hydro_IA"/>
</dbReference>
<dbReference type="SFLD" id="SFLDG01135">
    <property type="entry name" value="C1.5.6:_HAD__Beta-PGM__Phospha"/>
    <property type="match status" value="1"/>
</dbReference>
<dbReference type="InterPro" id="IPR050155">
    <property type="entry name" value="HAD-like_hydrolase_sf"/>
</dbReference>
<organism evidence="1 2">
    <name type="scientific">Leptospirillum ferrodiazotrophum</name>
    <dbReference type="NCBI Taxonomy" id="412449"/>
    <lineage>
        <taxon>Bacteria</taxon>
        <taxon>Pseudomonadati</taxon>
        <taxon>Nitrospirota</taxon>
        <taxon>Nitrospiria</taxon>
        <taxon>Nitrospirales</taxon>
        <taxon>Nitrospiraceae</taxon>
        <taxon>Leptospirillum</taxon>
    </lineage>
</organism>
<dbReference type="PRINTS" id="PR00413">
    <property type="entry name" value="HADHALOGNASE"/>
</dbReference>
<protein>
    <submittedName>
        <fullName evidence="1">HAD-superfamily hydrolase, subfamily IA, variant 3</fullName>
    </submittedName>
</protein>
<dbReference type="GO" id="GO:0006281">
    <property type="term" value="P:DNA repair"/>
    <property type="evidence" value="ECO:0007669"/>
    <property type="project" value="TreeGrafter"/>
</dbReference>
<dbReference type="GO" id="GO:0005829">
    <property type="term" value="C:cytosol"/>
    <property type="evidence" value="ECO:0007669"/>
    <property type="project" value="TreeGrafter"/>
</dbReference>
<dbReference type="EMBL" id="GG693879">
    <property type="protein sequence ID" value="EES52187.1"/>
    <property type="molecule type" value="Genomic_DNA"/>
</dbReference>
<dbReference type="InterPro" id="IPR023214">
    <property type="entry name" value="HAD_sf"/>
</dbReference>
<dbReference type="InterPro" id="IPR036412">
    <property type="entry name" value="HAD-like_sf"/>
</dbReference>
<dbReference type="PANTHER" id="PTHR43434:SF24">
    <property type="entry name" value="HYDROLASE-RELATED"/>
    <property type="match status" value="1"/>
</dbReference>
<dbReference type="NCBIfam" id="TIGR01509">
    <property type="entry name" value="HAD-SF-IA-v3"/>
    <property type="match status" value="1"/>
</dbReference>